<dbReference type="Pfam" id="PF00400">
    <property type="entry name" value="WD40"/>
    <property type="match status" value="4"/>
</dbReference>
<accession>A0A0M3K1D5</accession>
<reference evidence="6" key="1">
    <citation type="submission" date="2017-02" db="UniProtKB">
        <authorList>
            <consortium name="WormBaseParasite"/>
        </authorList>
    </citation>
    <scope>IDENTIFICATION</scope>
</reference>
<dbReference type="GO" id="GO:0035861">
    <property type="term" value="C:site of double-strand break"/>
    <property type="evidence" value="ECO:0007669"/>
    <property type="project" value="TreeGrafter"/>
</dbReference>
<evidence type="ECO:0000256" key="1">
    <source>
        <dbReference type="ARBA" id="ARBA00022574"/>
    </source>
</evidence>
<sequence length="752" mass="85278">LYATVSLISYVNDSSDEQTKEDSNGAGDENEEDWQRHQKNASKKAKQFNFEEMLQQTRQHAVGSRIGAYESTSSDDIHSSDIHKHQKACQAEEQASEQFKELHVRDTKRLSGDDGSDETEPASSSTQLKQSSANGAKEDDSDDEFTVPLPEGFNRIESPVPKAVESSEKPIEVPNDDDEYVDFSEGVPIVELIPAACEAQLKHGAKPISALAFDHQGTRFVTGGYDYVVNIFEFQKMDLSLKPSRELTPCECHIINDLAFSANGEHLLVASGHAQLRVLDRQGKQWAETIRGDQYLVDLSNTKGHTGSVNACCWHPLIKNEFLTCADDGTLRIWSLDDFKEITRCINKQQKVIKTKNAGGKRTIPMTCTYSRDGKLVAAGCQDGSIQIWKHGHLYVSGKRSEAGYHHVMISKYDLAQATYQKYSIEFQVNTTYMNRKAHTRAVTSIQFSPNGQQLLSRSRKPHRYENRFLIKFSVDGTLKLWELKSFKQPILVKENLECDYPNTECGFSPHGEVVYTCTSTNPEEKIDGSVMFFDASNFELVYRIKFPKISCIRMVWHAKINQMLVALSDGTVRLYYDPANSVRGALECVKRPMRRQRQQEVVREEMLLSPLTLEMFQPRGEEGEEKEVTAWRLRKYLRMQDNKLRPEFRKPADMPMSGPSCGGRVAASGGTLHSYIAKQVGTKRNRDFLKDTDVRAAILRHAEEAEKHPYYVTKAYLKNQPVAIFQEKTTAPEEEEPDNELQPLYKIPKNL</sequence>
<dbReference type="GO" id="GO:0005634">
    <property type="term" value="C:nucleus"/>
    <property type="evidence" value="ECO:0007669"/>
    <property type="project" value="TreeGrafter"/>
</dbReference>
<comment type="similarity">
    <text evidence="3">Belongs to the WD repeat GAD-1 family.</text>
</comment>
<evidence type="ECO:0000256" key="2">
    <source>
        <dbReference type="ARBA" id="ARBA00022737"/>
    </source>
</evidence>
<feature type="compositionally biased region" description="Basic and acidic residues" evidence="5">
    <location>
        <begin position="98"/>
        <end position="112"/>
    </location>
</feature>
<dbReference type="PANTHER" id="PTHR16017:SF0">
    <property type="entry name" value="WD REPEAT-CONTAINING PROTEIN 70"/>
    <property type="match status" value="1"/>
</dbReference>
<evidence type="ECO:0000313" key="6">
    <source>
        <dbReference type="WBParaSite" id="ASIM_0001467401-mRNA-1"/>
    </source>
</evidence>
<dbReference type="WBParaSite" id="ASIM_0001467401-mRNA-1">
    <property type="protein sequence ID" value="ASIM_0001467401-mRNA-1"/>
    <property type="gene ID" value="ASIM_0001467401"/>
</dbReference>
<keyword evidence="2" id="KW-0677">Repeat</keyword>
<dbReference type="PROSITE" id="PS50082">
    <property type="entry name" value="WD_REPEATS_2"/>
    <property type="match status" value="1"/>
</dbReference>
<dbReference type="InterPro" id="IPR001680">
    <property type="entry name" value="WD40_rpt"/>
</dbReference>
<dbReference type="PROSITE" id="PS50294">
    <property type="entry name" value="WD_REPEATS_REGION"/>
    <property type="match status" value="1"/>
</dbReference>
<dbReference type="InterPro" id="IPR015943">
    <property type="entry name" value="WD40/YVTN_repeat-like_dom_sf"/>
</dbReference>
<evidence type="ECO:0000256" key="3">
    <source>
        <dbReference type="ARBA" id="ARBA00038343"/>
    </source>
</evidence>
<feature type="region of interest" description="Disordered" evidence="5">
    <location>
        <begin position="1"/>
        <end position="178"/>
    </location>
</feature>
<proteinExistence type="inferred from homology"/>
<feature type="compositionally biased region" description="Basic residues" evidence="5">
    <location>
        <begin position="37"/>
        <end position="46"/>
    </location>
</feature>
<name>A0A0M3K1D5_ANISI</name>
<keyword evidence="1 4" id="KW-0853">WD repeat</keyword>
<dbReference type="InterPro" id="IPR036322">
    <property type="entry name" value="WD40_repeat_dom_sf"/>
</dbReference>
<dbReference type="SUPFAM" id="SSF50978">
    <property type="entry name" value="WD40 repeat-like"/>
    <property type="match status" value="1"/>
</dbReference>
<organism evidence="6">
    <name type="scientific">Anisakis simplex</name>
    <name type="common">Herring worm</name>
    <dbReference type="NCBI Taxonomy" id="6269"/>
    <lineage>
        <taxon>Eukaryota</taxon>
        <taxon>Metazoa</taxon>
        <taxon>Ecdysozoa</taxon>
        <taxon>Nematoda</taxon>
        <taxon>Chromadorea</taxon>
        <taxon>Rhabditida</taxon>
        <taxon>Spirurina</taxon>
        <taxon>Ascaridomorpha</taxon>
        <taxon>Ascaridoidea</taxon>
        <taxon>Anisakidae</taxon>
        <taxon>Anisakis</taxon>
        <taxon>Anisakis simplex complex</taxon>
    </lineage>
</organism>
<protein>
    <submittedName>
        <fullName evidence="6">Gastrulation defective protein 1 (inferred by orthology to a C. elegans protein)</fullName>
    </submittedName>
</protein>
<feature type="repeat" description="WD" evidence="4">
    <location>
        <begin position="302"/>
        <end position="344"/>
    </location>
</feature>
<feature type="compositionally biased region" description="Polar residues" evidence="5">
    <location>
        <begin position="121"/>
        <end position="134"/>
    </location>
</feature>
<dbReference type="Gene3D" id="2.130.10.10">
    <property type="entry name" value="YVTN repeat-like/Quinoprotein amine dehydrogenase"/>
    <property type="match status" value="2"/>
</dbReference>
<feature type="compositionally biased region" description="Polar residues" evidence="5">
    <location>
        <begin position="1"/>
        <end position="13"/>
    </location>
</feature>
<feature type="region of interest" description="Disordered" evidence="5">
    <location>
        <begin position="729"/>
        <end position="752"/>
    </location>
</feature>
<dbReference type="PANTHER" id="PTHR16017">
    <property type="entry name" value="GASTRULATION DEFECTIVE PROTEIN 1-RELATED"/>
    <property type="match status" value="1"/>
</dbReference>
<dbReference type="SMART" id="SM00320">
    <property type="entry name" value="WD40"/>
    <property type="match status" value="6"/>
</dbReference>
<evidence type="ECO:0000256" key="4">
    <source>
        <dbReference type="PROSITE-ProRule" id="PRU00221"/>
    </source>
</evidence>
<dbReference type="AlphaFoldDB" id="A0A0M3K1D5"/>
<dbReference type="InterPro" id="IPR051858">
    <property type="entry name" value="WD_repeat_GAD-1"/>
</dbReference>
<evidence type="ECO:0000256" key="5">
    <source>
        <dbReference type="SAM" id="MobiDB-lite"/>
    </source>
</evidence>